<dbReference type="STRING" id="553469.SAMN04487947_2308"/>
<dbReference type="InterPro" id="IPR000644">
    <property type="entry name" value="CBS_dom"/>
</dbReference>
<evidence type="ECO:0000259" key="3">
    <source>
        <dbReference type="PROSITE" id="PS51371"/>
    </source>
</evidence>
<proteinExistence type="predicted"/>
<dbReference type="PANTHER" id="PTHR43080:SF2">
    <property type="entry name" value="CBS DOMAIN-CONTAINING PROTEIN"/>
    <property type="match status" value="1"/>
</dbReference>
<evidence type="ECO:0000256" key="2">
    <source>
        <dbReference type="PROSITE-ProRule" id="PRU00703"/>
    </source>
</evidence>
<feature type="domain" description="CBS" evidence="3">
    <location>
        <begin position="77"/>
        <end position="134"/>
    </location>
</feature>
<gene>
    <name evidence="4" type="ORF">SAMN04487947_2308</name>
</gene>
<keyword evidence="1 2" id="KW-0129">CBS domain</keyword>
<dbReference type="PROSITE" id="PS51371">
    <property type="entry name" value="CBS"/>
    <property type="match status" value="2"/>
</dbReference>
<dbReference type="EMBL" id="FOYT01000002">
    <property type="protein sequence ID" value="SFR56459.1"/>
    <property type="molecule type" value="Genomic_DNA"/>
</dbReference>
<evidence type="ECO:0000313" key="4">
    <source>
        <dbReference type="EMBL" id="SFR56459.1"/>
    </source>
</evidence>
<dbReference type="OrthoDB" id="8919at2157"/>
<dbReference type="InterPro" id="IPR051257">
    <property type="entry name" value="Diverse_CBS-Domain"/>
</dbReference>
<evidence type="ECO:0000313" key="5">
    <source>
        <dbReference type="Proteomes" id="UP000198531"/>
    </source>
</evidence>
<dbReference type="PANTHER" id="PTHR43080">
    <property type="entry name" value="CBS DOMAIN-CONTAINING PROTEIN CBSX3, MITOCHONDRIAL"/>
    <property type="match status" value="1"/>
</dbReference>
<dbReference type="SUPFAM" id="SSF54631">
    <property type="entry name" value="CBS-domain pair"/>
    <property type="match status" value="1"/>
</dbReference>
<dbReference type="Proteomes" id="UP000198531">
    <property type="component" value="Unassembled WGS sequence"/>
</dbReference>
<dbReference type="RefSeq" id="WP_089807741.1">
    <property type="nucleotide sequence ID" value="NZ_FOYT01000002.1"/>
</dbReference>
<sequence>MEQKRTPVARLMTSGVHTVTADETVADAATRLLEQGVGSLVVVDGDDQPVGMFTTTDLAEFAADTAAGDDVTVSKYMTERVVTISVRDSLSDAAARMLGNGIHHLPVTDDDGVVGMLSTMDLTAHFSYTGGSDMV</sequence>
<dbReference type="InterPro" id="IPR046342">
    <property type="entry name" value="CBS_dom_sf"/>
</dbReference>
<organism evidence="4 5">
    <name type="scientific">Halogeometricum rufum</name>
    <dbReference type="NCBI Taxonomy" id="553469"/>
    <lineage>
        <taxon>Archaea</taxon>
        <taxon>Methanobacteriati</taxon>
        <taxon>Methanobacteriota</taxon>
        <taxon>Stenosarchaea group</taxon>
        <taxon>Halobacteria</taxon>
        <taxon>Halobacteriales</taxon>
        <taxon>Haloferacaceae</taxon>
        <taxon>Halogeometricum</taxon>
    </lineage>
</organism>
<accession>A0A1I6HPT1</accession>
<name>A0A1I6HPT1_9EURY</name>
<dbReference type="SMART" id="SM00116">
    <property type="entry name" value="CBS"/>
    <property type="match status" value="2"/>
</dbReference>
<dbReference type="Pfam" id="PF00571">
    <property type="entry name" value="CBS"/>
    <property type="match status" value="2"/>
</dbReference>
<evidence type="ECO:0000256" key="1">
    <source>
        <dbReference type="ARBA" id="ARBA00023122"/>
    </source>
</evidence>
<protein>
    <submittedName>
        <fullName evidence="4">CBS domain-containing protein</fullName>
    </submittedName>
</protein>
<keyword evidence="5" id="KW-1185">Reference proteome</keyword>
<feature type="domain" description="CBS" evidence="3">
    <location>
        <begin position="12"/>
        <end position="71"/>
    </location>
</feature>
<dbReference type="Gene3D" id="3.10.580.10">
    <property type="entry name" value="CBS-domain"/>
    <property type="match status" value="1"/>
</dbReference>
<reference evidence="5" key="1">
    <citation type="submission" date="2016-10" db="EMBL/GenBank/DDBJ databases">
        <authorList>
            <person name="Varghese N."/>
            <person name="Submissions S."/>
        </authorList>
    </citation>
    <scope>NUCLEOTIDE SEQUENCE [LARGE SCALE GENOMIC DNA]</scope>
    <source>
        <strain evidence="5">CGMCC 1.7736</strain>
    </source>
</reference>
<dbReference type="AlphaFoldDB" id="A0A1I6HPT1"/>